<comment type="subunit">
    <text evidence="5">Homodimer.</text>
</comment>
<feature type="binding site" evidence="5">
    <location>
        <position position="130"/>
    </location>
    <ligand>
        <name>FAD</name>
        <dbReference type="ChEBI" id="CHEBI:57692"/>
    </ligand>
</feature>
<keyword evidence="3 5" id="KW-0521">NADP</keyword>
<dbReference type="RefSeq" id="WP_034357467.1">
    <property type="nucleotide sequence ID" value="NZ_JHAC01000031.1"/>
</dbReference>
<feature type="binding site" evidence="5">
    <location>
        <position position="56"/>
    </location>
    <ligand>
        <name>FAD</name>
        <dbReference type="ChEBI" id="CHEBI:57692"/>
    </ligand>
</feature>
<evidence type="ECO:0000259" key="7">
    <source>
        <dbReference type="Pfam" id="PF07992"/>
    </source>
</evidence>
<keyword evidence="1 5" id="KW-0285">Flavoprotein</keyword>
<keyword evidence="2 5" id="KW-0274">FAD</keyword>
<accession>A0A016QQ22</accession>
<dbReference type="OrthoDB" id="9806179at2"/>
<proteinExistence type="inferred from homology"/>
<feature type="binding site" evidence="5">
    <location>
        <position position="328"/>
    </location>
    <ligand>
        <name>FAD</name>
        <dbReference type="ChEBI" id="CHEBI:57692"/>
    </ligand>
</feature>
<dbReference type="STRING" id="1476583.DEIPH_ctg031orf0023"/>
<comment type="catalytic activity">
    <reaction evidence="5">
        <text>2 reduced [2Fe-2S]-[ferredoxin] + NADP(+) + H(+) = 2 oxidized [2Fe-2S]-[ferredoxin] + NADPH</text>
        <dbReference type="Rhea" id="RHEA:20125"/>
        <dbReference type="Rhea" id="RHEA-COMP:10000"/>
        <dbReference type="Rhea" id="RHEA-COMP:10001"/>
        <dbReference type="ChEBI" id="CHEBI:15378"/>
        <dbReference type="ChEBI" id="CHEBI:33737"/>
        <dbReference type="ChEBI" id="CHEBI:33738"/>
        <dbReference type="ChEBI" id="CHEBI:57783"/>
        <dbReference type="ChEBI" id="CHEBI:58349"/>
        <dbReference type="EC" id="1.18.1.2"/>
    </reaction>
</comment>
<dbReference type="PRINTS" id="PR00368">
    <property type="entry name" value="FADPNR"/>
</dbReference>
<dbReference type="GO" id="GO:0050660">
    <property type="term" value="F:flavin adenine dinucleotide binding"/>
    <property type="evidence" value="ECO:0007669"/>
    <property type="project" value="UniProtKB-UniRule"/>
</dbReference>
<gene>
    <name evidence="8" type="ORF">DEIPH_ctg031orf0023</name>
</gene>
<evidence type="ECO:0000313" key="9">
    <source>
        <dbReference type="Proteomes" id="UP000020492"/>
    </source>
</evidence>
<feature type="binding site" evidence="5">
    <location>
        <position position="43"/>
    </location>
    <ligand>
        <name>FAD</name>
        <dbReference type="ChEBI" id="CHEBI:57692"/>
    </ligand>
</feature>
<organism evidence="8 9">
    <name type="scientific">Deinococcus phoenicis</name>
    <dbReference type="NCBI Taxonomy" id="1476583"/>
    <lineage>
        <taxon>Bacteria</taxon>
        <taxon>Thermotogati</taxon>
        <taxon>Deinococcota</taxon>
        <taxon>Deinococci</taxon>
        <taxon>Deinococcales</taxon>
        <taxon>Deinococcaceae</taxon>
        <taxon>Deinococcus</taxon>
    </lineage>
</organism>
<dbReference type="AlphaFoldDB" id="A0A016QQ22"/>
<dbReference type="InterPro" id="IPR023753">
    <property type="entry name" value="FAD/NAD-binding_dom"/>
</dbReference>
<dbReference type="EC" id="1.18.1.2" evidence="5"/>
<evidence type="ECO:0000256" key="5">
    <source>
        <dbReference type="HAMAP-Rule" id="MF_01685"/>
    </source>
</evidence>
<comment type="similarity">
    <text evidence="5">Belongs to the ferredoxin--NADP reductase type 2 family.</text>
</comment>
<comment type="caution">
    <text evidence="5">Lacks conserved residue(s) required for the propagation of feature annotation.</text>
</comment>
<feature type="region of interest" description="Disordered" evidence="6">
    <location>
        <begin position="318"/>
        <end position="344"/>
    </location>
</feature>
<evidence type="ECO:0000256" key="4">
    <source>
        <dbReference type="ARBA" id="ARBA00023002"/>
    </source>
</evidence>
<dbReference type="HAMAP" id="MF_01685">
    <property type="entry name" value="FENR2"/>
    <property type="match status" value="1"/>
</dbReference>
<reference evidence="8 9" key="1">
    <citation type="submission" date="2014-03" db="EMBL/GenBank/DDBJ databases">
        <title>Draft genome sequence of Deinococcus phoenicis 1P10ME.</title>
        <authorList>
            <person name="Stepanov V.G."/>
            <person name="Vaishampayan P."/>
            <person name="Venkateswaran K."/>
            <person name="Fox G.E."/>
        </authorList>
    </citation>
    <scope>NUCLEOTIDE SEQUENCE [LARGE SCALE GENOMIC DNA]</scope>
    <source>
        <strain evidence="8 9">1P10ME</strain>
    </source>
</reference>
<feature type="domain" description="FAD/NAD(P)-binding" evidence="7">
    <location>
        <begin position="15"/>
        <end position="304"/>
    </location>
</feature>
<evidence type="ECO:0000313" key="8">
    <source>
        <dbReference type="EMBL" id="EYB67884.1"/>
    </source>
</evidence>
<comment type="caution">
    <text evidence="8">The sequence shown here is derived from an EMBL/GenBank/DDBJ whole genome shotgun (WGS) entry which is preliminary data.</text>
</comment>
<feature type="binding site" evidence="5">
    <location>
        <position position="51"/>
    </location>
    <ligand>
        <name>FAD</name>
        <dbReference type="ChEBI" id="CHEBI:57692"/>
    </ligand>
</feature>
<feature type="binding site" evidence="5">
    <location>
        <position position="96"/>
    </location>
    <ligand>
        <name>FAD</name>
        <dbReference type="ChEBI" id="CHEBI:57692"/>
    </ligand>
</feature>
<dbReference type="GO" id="GO:0050661">
    <property type="term" value="F:NADP binding"/>
    <property type="evidence" value="ECO:0007669"/>
    <property type="project" value="UniProtKB-UniRule"/>
</dbReference>
<dbReference type="GO" id="GO:0004324">
    <property type="term" value="F:ferredoxin-NADP+ reductase activity"/>
    <property type="evidence" value="ECO:0007669"/>
    <property type="project" value="UniProtKB-UniRule"/>
</dbReference>
<feature type="binding site" evidence="5">
    <location>
        <position position="287"/>
    </location>
    <ligand>
        <name>FAD</name>
        <dbReference type="ChEBI" id="CHEBI:57692"/>
    </ligand>
</feature>
<dbReference type="Pfam" id="PF07992">
    <property type="entry name" value="Pyr_redox_2"/>
    <property type="match status" value="1"/>
</dbReference>
<protein>
    <recommendedName>
        <fullName evidence="5">Ferredoxin--NADP reductase</fullName>
        <shortName evidence="5">FNR</shortName>
        <shortName evidence="5">Fd-NADP(+) reductase</shortName>
        <ecNumber evidence="5">1.18.1.2</ecNumber>
    </recommendedName>
</protein>
<dbReference type="InterPro" id="IPR036188">
    <property type="entry name" value="FAD/NAD-bd_sf"/>
</dbReference>
<evidence type="ECO:0000256" key="1">
    <source>
        <dbReference type="ARBA" id="ARBA00022630"/>
    </source>
</evidence>
<keyword evidence="9" id="KW-1185">Reference proteome</keyword>
<dbReference type="PATRIC" id="fig|1476583.3.peg.1984"/>
<name>A0A016QQ22_9DEIO</name>
<dbReference type="InterPro" id="IPR022890">
    <property type="entry name" value="Fd--NADP_Rdtase_type_2"/>
</dbReference>
<comment type="cofactor">
    <cofactor evidence="5">
        <name>FAD</name>
        <dbReference type="ChEBI" id="CHEBI:57692"/>
    </cofactor>
    <text evidence="5">Binds 1 FAD per subunit.</text>
</comment>
<dbReference type="Gene3D" id="3.50.50.60">
    <property type="entry name" value="FAD/NAD(P)-binding domain"/>
    <property type="match status" value="2"/>
</dbReference>
<keyword evidence="4 5" id="KW-0560">Oxidoreductase</keyword>
<sequence length="344" mass="35477">MPTEQPPRPALPRTDILVIGGGPAGLHAAFYAAWRGLKVRVLEARGEVGGQLMALYPDKVIYDAPGVPQVRAGKLVEALSAQLEPLDVDVRTGEVARTLEPDGAGGWVIGTGGHRHAAGAVILAAGMGALLPREVRVSGAETHPDVRTDLPDPAGLAGKQVLVVGSVPQATRAALELADAGAAVTLTHRRAGFRGDPQTLARLEAARSEGRVRVLAPAVLTHLTPEAAELSVGGETVRVPAETVLVLNGYLPDLSPLLGWPLTWDGEYVPDGPGGQTPLPGVYVVGDLAQSGGDFKLLSLAFAQAALAANHAAHHVRPELKVRPGHSSERGGYPAAGVNAQGQG</sequence>
<feature type="compositionally biased region" description="Basic and acidic residues" evidence="6">
    <location>
        <begin position="318"/>
        <end position="329"/>
    </location>
</feature>
<dbReference type="PANTHER" id="PTHR48105">
    <property type="entry name" value="THIOREDOXIN REDUCTASE 1-RELATED-RELATED"/>
    <property type="match status" value="1"/>
</dbReference>
<dbReference type="eggNOG" id="COG0492">
    <property type="taxonomic scope" value="Bacteria"/>
</dbReference>
<dbReference type="SUPFAM" id="SSF51905">
    <property type="entry name" value="FAD/NAD(P)-binding domain"/>
    <property type="match status" value="1"/>
</dbReference>
<evidence type="ECO:0000256" key="2">
    <source>
        <dbReference type="ARBA" id="ARBA00022827"/>
    </source>
</evidence>
<dbReference type="EMBL" id="JHAC01000031">
    <property type="protein sequence ID" value="EYB67884.1"/>
    <property type="molecule type" value="Genomic_DNA"/>
</dbReference>
<dbReference type="Proteomes" id="UP000020492">
    <property type="component" value="Unassembled WGS sequence"/>
</dbReference>
<evidence type="ECO:0000256" key="3">
    <source>
        <dbReference type="ARBA" id="ARBA00022857"/>
    </source>
</evidence>
<dbReference type="InterPro" id="IPR050097">
    <property type="entry name" value="Ferredoxin-NADP_redctase_2"/>
</dbReference>
<dbReference type="PRINTS" id="PR00469">
    <property type="entry name" value="PNDRDTASEII"/>
</dbReference>
<evidence type="ECO:0000256" key="6">
    <source>
        <dbReference type="SAM" id="MobiDB-lite"/>
    </source>
</evidence>